<feature type="region of interest" description="Disordered" evidence="9">
    <location>
        <begin position="1"/>
        <end position="531"/>
    </location>
</feature>
<feature type="domain" description="Sodium/calcium exchanger membrane region" evidence="11">
    <location>
        <begin position="987"/>
        <end position="1102"/>
    </location>
</feature>
<feature type="transmembrane region" description="Helical" evidence="10">
    <location>
        <begin position="1015"/>
        <end position="1037"/>
    </location>
</feature>
<evidence type="ECO:0000256" key="10">
    <source>
        <dbReference type="SAM" id="Phobius"/>
    </source>
</evidence>
<gene>
    <name evidence="13" type="ORF">UTRI_07509_B</name>
</gene>
<feature type="compositionally biased region" description="Polar residues" evidence="9">
    <location>
        <begin position="444"/>
        <end position="460"/>
    </location>
</feature>
<evidence type="ECO:0000256" key="4">
    <source>
        <dbReference type="ARBA" id="ARBA00022553"/>
    </source>
</evidence>
<evidence type="ECO:0000256" key="2">
    <source>
        <dbReference type="ARBA" id="ARBA00008170"/>
    </source>
</evidence>
<dbReference type="Pfam" id="PF01699">
    <property type="entry name" value="Na_Ca_ex"/>
    <property type="match status" value="2"/>
</dbReference>
<feature type="compositionally biased region" description="Basic residues" evidence="9">
    <location>
        <begin position="92"/>
        <end position="101"/>
    </location>
</feature>
<evidence type="ECO:0000256" key="3">
    <source>
        <dbReference type="ARBA" id="ARBA00022448"/>
    </source>
</evidence>
<feature type="transmembrane region" description="Helical" evidence="10">
    <location>
        <begin position="1495"/>
        <end position="1514"/>
    </location>
</feature>
<dbReference type="InterPro" id="IPR004713">
    <property type="entry name" value="CaH_exchang"/>
</dbReference>
<keyword evidence="7" id="KW-0406">Ion transport</keyword>
<feature type="transmembrane region" description="Helical" evidence="10">
    <location>
        <begin position="1470"/>
        <end position="1488"/>
    </location>
</feature>
<feature type="compositionally biased region" description="Polar residues" evidence="9">
    <location>
        <begin position="35"/>
        <end position="53"/>
    </location>
</feature>
<evidence type="ECO:0000256" key="6">
    <source>
        <dbReference type="ARBA" id="ARBA00022989"/>
    </source>
</evidence>
<evidence type="ECO:0000259" key="11">
    <source>
        <dbReference type="Pfam" id="PF01699"/>
    </source>
</evidence>
<organism evidence="13 14">
    <name type="scientific">Ustilago trichophora</name>
    <dbReference type="NCBI Taxonomy" id="86804"/>
    <lineage>
        <taxon>Eukaryota</taxon>
        <taxon>Fungi</taxon>
        <taxon>Dikarya</taxon>
        <taxon>Basidiomycota</taxon>
        <taxon>Ustilaginomycotina</taxon>
        <taxon>Ustilaginomycetes</taxon>
        <taxon>Ustilaginales</taxon>
        <taxon>Ustilaginaceae</taxon>
        <taxon>Ustilago</taxon>
    </lineage>
</organism>
<feature type="compositionally biased region" description="Basic and acidic residues" evidence="9">
    <location>
        <begin position="1"/>
        <end position="10"/>
    </location>
</feature>
<feature type="compositionally biased region" description="Low complexity" evidence="9">
    <location>
        <begin position="1239"/>
        <end position="1252"/>
    </location>
</feature>
<dbReference type="GO" id="GO:0015369">
    <property type="term" value="F:calcium:proton antiporter activity"/>
    <property type="evidence" value="ECO:0007669"/>
    <property type="project" value="TreeGrafter"/>
</dbReference>
<dbReference type="PANTHER" id="PTHR31503:SF10">
    <property type="entry name" value="VNX1 PROTEIN"/>
    <property type="match status" value="1"/>
</dbReference>
<feature type="compositionally biased region" description="Acidic residues" evidence="9">
    <location>
        <begin position="508"/>
        <end position="531"/>
    </location>
</feature>
<feature type="transmembrane region" description="Helical" evidence="10">
    <location>
        <begin position="825"/>
        <end position="849"/>
    </location>
</feature>
<protein>
    <submittedName>
        <fullName evidence="13">Related to VNX1 - Calcium/H+ antiporter</fullName>
    </submittedName>
</protein>
<feature type="compositionally biased region" description="Basic and acidic residues" evidence="9">
    <location>
        <begin position="473"/>
        <end position="491"/>
    </location>
</feature>
<accession>A0A5C3ELG1</accession>
<name>A0A5C3ELG1_9BASI</name>
<feature type="compositionally biased region" description="Low complexity" evidence="9">
    <location>
        <begin position="54"/>
        <end position="65"/>
    </location>
</feature>
<feature type="region of interest" description="Disordered" evidence="9">
    <location>
        <begin position="1229"/>
        <end position="1279"/>
    </location>
</feature>
<feature type="transmembrane region" description="Helical" evidence="10">
    <location>
        <begin position="977"/>
        <end position="1003"/>
    </location>
</feature>
<dbReference type="OrthoDB" id="16982at2759"/>
<keyword evidence="6 10" id="KW-1133">Transmembrane helix</keyword>
<feature type="compositionally biased region" description="Polar residues" evidence="9">
    <location>
        <begin position="210"/>
        <end position="222"/>
    </location>
</feature>
<evidence type="ECO:0000256" key="1">
    <source>
        <dbReference type="ARBA" id="ARBA00004127"/>
    </source>
</evidence>
<dbReference type="Pfam" id="PF03733">
    <property type="entry name" value="YccF"/>
    <property type="match status" value="1"/>
</dbReference>
<dbReference type="FunFam" id="1.20.1420.30:FF:000014">
    <property type="entry name" value="Cation/H+ exchanger protein 2"/>
    <property type="match status" value="1"/>
</dbReference>
<dbReference type="PANTHER" id="PTHR31503">
    <property type="entry name" value="VACUOLAR CALCIUM ION TRANSPORTER"/>
    <property type="match status" value="1"/>
</dbReference>
<dbReference type="InterPro" id="IPR044880">
    <property type="entry name" value="NCX_ion-bd_dom_sf"/>
</dbReference>
<evidence type="ECO:0000256" key="7">
    <source>
        <dbReference type="ARBA" id="ARBA00023065"/>
    </source>
</evidence>
<feature type="transmembrane region" description="Helical" evidence="10">
    <location>
        <begin position="591"/>
        <end position="615"/>
    </location>
</feature>
<feature type="domain" description="Inner membrane component" evidence="12">
    <location>
        <begin position="589"/>
        <end position="639"/>
    </location>
</feature>
<feature type="transmembrane region" description="Helical" evidence="10">
    <location>
        <begin position="1397"/>
        <end position="1418"/>
    </location>
</feature>
<comment type="similarity">
    <text evidence="2">Belongs to the Ca(2+):cation antiporter (CaCA) (TC 2.A.19) family.</text>
</comment>
<dbReference type="GO" id="GO:0005774">
    <property type="term" value="C:vacuolar membrane"/>
    <property type="evidence" value="ECO:0007669"/>
    <property type="project" value="UniProtKB-ARBA"/>
</dbReference>
<proteinExistence type="inferred from homology"/>
<feature type="compositionally biased region" description="Polar residues" evidence="9">
    <location>
        <begin position="398"/>
        <end position="421"/>
    </location>
</feature>
<sequence length="1627" mass="176147">MSDPRRDTHKPTLASPPPNTTTTTTTTQSTHSDDSVNASLSTTPTQSHMQPLTSNPSSASKPAASTLRQNTTTLRPPIPQDTPSSAMQRQQQQHHHHHHHQPTSSSLSTNSGSYEDANLSTIGRGHANPSLRTPQTRPALATQGSHNHRSVSYATSDLETLSAMSASEYSSGAEDDPDQWQTSQHRGRPIDNAIRQATSIGRPGLLVDPSRSTSGITSASAQKSRRPSAHTRDSSKLRRQSKAYRGDDDSLNPGDDGRYGPFDDQDDEVEPHDRGEELVRRRMKARQREKALRKKAEKERSRQSVAYASSSNNPALLSPSLKPTSAILGQRASSPSPRPDPSGRPTTIMLPPPAFANLQQPGALSPTSQPAFPSPGGAGSKLSSTAGYPSPHAHIRRASSTQNSAQNRFSGISHGQQSTVGPRSAYQPPQSAGVHDFFSGLGAASNSGRAATDASSSMAGSVQADDDQDFDHDEERDTIASLADRRRRDQLDDQDQEPLEDQIHLDAEYDNGDGDDDDEDDDDDDDGLDDQDVEYTLKDRQDAINIEHPFGLPIWKPALYKKSRSVTRNAEIALHSIPSAAAERHLLPGNILWTIFFGSWLSLICYVSSVLINLVPLGGSRYARVVWELGGYLFWPFGKYVEVEVSPDSGDRTASNNDDDNNNNSNEPAADSQWIENSFTPVAARFPHDHSHVVPFNSRPESVLSTPRDKLNSSQHDTLRADEGVRQSTDAGSSSGSEARRSTPRASEHNDSSRTSQQEQDETSSLKGKAKANDYGTMLDAEAGQPLTDLERIDAEQRVYGYVQDEQGHDVGAAQRIGGRTAFGFFYAILLFPLMGLVCLACWGMVFPIPMAKLTWVLLKNLATRPLALHFRSAPGLEKRHDDELEGSAGAAKKFFLPLKPGEPAPRPKSINAGKVTLQRRSKILLCTYRAVGGQYYKYTVGGVNILFVNTVPLVFFTIIDFFIIERYVEHHHIKHGFLAFILGQGVIFMLALGSVIPLSYFIGMAVASISAQSSIGMGAVINATFGSIIEIILYAIALTQQKARLVEGSLIGSILAGVLLMPGLSMCSGATRRKEQRFNARSAGVTSTMLIMAIIGILTPTLFYQIYGTFQLTCEGCPTGNVPGDTWSCRRCFYEHVPPATDPFFQQNVRGLMYTCTVILVLSYGVGLWFSLRTHASQIWQNPQPVQPGHGGVISNQATLAHLPSAQRASIYKRLVPAAVMQQLLPTTHPASGDRAQGHSSAVSGAGSAPGTVKAPSSSHARQATDATQDTTPRPLHLPEHFSQEEYDRAVALTASAFHNVLQQQHEANTNAERGHLRHSLSGAGNHGKHVSMHEDAAAEEDEGHGGHDAPSWSRGTSLTVLLSCTVLYAVIAEILVDVVDVVLDGSGIDEKFLGITLFALVPNTTEFMNAMSFAINGNIALSMEIGSAYALQVCLIQIPAMVVFSAYYNAGVADDNLIHRSFTLIFPRWDVIAIIFSVFLLTYTYIESRSNYYRGTICILSYMVLVAGFYFAPATGDVEDPGDDNRDPTGALVNNFVTGAGIVAAGVGKAVKDRLSFTIHGGRFGAVPDGLTRGSGVEAAKAAGARVGYAVSGATAMLLPDSPTFLPNLDLFEWAYALWASLWAR</sequence>
<feature type="compositionally biased region" description="Low complexity" evidence="9">
    <location>
        <begin position="1263"/>
        <end position="1276"/>
    </location>
</feature>
<dbReference type="Gene3D" id="1.20.1420.30">
    <property type="entry name" value="NCX, central ion-binding region"/>
    <property type="match status" value="2"/>
</dbReference>
<feature type="compositionally biased region" description="Low complexity" evidence="9">
    <location>
        <begin position="308"/>
        <end position="321"/>
    </location>
</feature>
<keyword evidence="4" id="KW-0597">Phosphoprotein</keyword>
<evidence type="ECO:0000256" key="8">
    <source>
        <dbReference type="ARBA" id="ARBA00023136"/>
    </source>
</evidence>
<feature type="compositionally biased region" description="Polar residues" evidence="9">
    <location>
        <begin position="753"/>
        <end position="766"/>
    </location>
</feature>
<dbReference type="Proteomes" id="UP000324022">
    <property type="component" value="Unassembled WGS sequence"/>
</dbReference>
<keyword evidence="5 10" id="KW-0812">Transmembrane</keyword>
<dbReference type="GO" id="GO:0006874">
    <property type="term" value="P:intracellular calcium ion homeostasis"/>
    <property type="evidence" value="ECO:0007669"/>
    <property type="project" value="TreeGrafter"/>
</dbReference>
<feature type="compositionally biased region" description="Low complexity" evidence="9">
    <location>
        <begin position="104"/>
        <end position="113"/>
    </location>
</feature>
<feature type="transmembrane region" description="Helical" evidence="10">
    <location>
        <begin position="1083"/>
        <end position="1104"/>
    </location>
</feature>
<feature type="transmembrane region" description="Helical" evidence="10">
    <location>
        <begin position="946"/>
        <end position="965"/>
    </location>
</feature>
<comment type="subcellular location">
    <subcellularLocation>
        <location evidence="1">Endomembrane system</location>
        <topology evidence="1">Multi-pass membrane protein</topology>
    </subcellularLocation>
</comment>
<dbReference type="InterPro" id="IPR004837">
    <property type="entry name" value="NaCa_Exmemb"/>
</dbReference>
<evidence type="ECO:0000256" key="5">
    <source>
        <dbReference type="ARBA" id="ARBA00022692"/>
    </source>
</evidence>
<feature type="compositionally biased region" description="Polar residues" evidence="9">
    <location>
        <begin position="357"/>
        <end position="371"/>
    </location>
</feature>
<feature type="transmembrane region" description="Helical" evidence="10">
    <location>
        <begin position="1534"/>
        <end position="1553"/>
    </location>
</feature>
<feature type="compositionally biased region" description="Basic and acidic residues" evidence="9">
    <location>
        <begin position="738"/>
        <end position="752"/>
    </location>
</feature>
<reference evidence="13 14" key="1">
    <citation type="submission" date="2018-03" db="EMBL/GenBank/DDBJ databases">
        <authorList>
            <person name="Guldener U."/>
        </authorList>
    </citation>
    <scope>NUCLEOTIDE SEQUENCE [LARGE SCALE GENOMIC DNA]</scope>
    <source>
        <strain evidence="13 14">NBRC100155</strain>
    </source>
</reference>
<dbReference type="GO" id="GO:0012505">
    <property type="term" value="C:endomembrane system"/>
    <property type="evidence" value="ECO:0007669"/>
    <property type="project" value="UniProtKB-SubCell"/>
</dbReference>
<evidence type="ECO:0000313" key="13">
    <source>
        <dbReference type="EMBL" id="SPO30955.1"/>
    </source>
</evidence>
<feature type="region of interest" description="Disordered" evidence="9">
    <location>
        <begin position="647"/>
        <end position="673"/>
    </location>
</feature>
<feature type="transmembrane region" description="Helical" evidence="10">
    <location>
        <begin position="1430"/>
        <end position="1450"/>
    </location>
</feature>
<keyword evidence="14" id="KW-1185">Reference proteome</keyword>
<dbReference type="EMBL" id="OOIN01000035">
    <property type="protein sequence ID" value="SPO30955.1"/>
    <property type="molecule type" value="Genomic_DNA"/>
</dbReference>
<keyword evidence="8 10" id="KW-0472">Membrane</keyword>
<feature type="compositionally biased region" description="Basic and acidic residues" evidence="9">
    <location>
        <begin position="707"/>
        <end position="725"/>
    </location>
</feature>
<evidence type="ECO:0000313" key="14">
    <source>
        <dbReference type="Proteomes" id="UP000324022"/>
    </source>
</evidence>
<feature type="compositionally biased region" description="Basic and acidic residues" evidence="9">
    <location>
        <begin position="271"/>
        <end position="302"/>
    </location>
</feature>
<keyword evidence="3" id="KW-0813">Transport</keyword>
<evidence type="ECO:0000259" key="12">
    <source>
        <dbReference type="Pfam" id="PF03733"/>
    </source>
</evidence>
<feature type="region of interest" description="Disordered" evidence="9">
    <location>
        <begin position="690"/>
        <end position="773"/>
    </location>
</feature>
<evidence type="ECO:0000256" key="9">
    <source>
        <dbReference type="SAM" id="MobiDB-lite"/>
    </source>
</evidence>
<feature type="compositionally biased region" description="Polar residues" evidence="9">
    <location>
        <begin position="130"/>
        <end position="170"/>
    </location>
</feature>
<dbReference type="InterPro" id="IPR005185">
    <property type="entry name" value="YccF"/>
</dbReference>
<feature type="domain" description="Sodium/calcium exchanger membrane region" evidence="11">
    <location>
        <begin position="1359"/>
        <end position="1512"/>
    </location>
</feature>
<feature type="transmembrane region" description="Helical" evidence="10">
    <location>
        <begin position="1153"/>
        <end position="1173"/>
    </location>
</feature>
<feature type="transmembrane region" description="Helical" evidence="10">
    <location>
        <begin position="1362"/>
        <end position="1385"/>
    </location>
</feature>